<dbReference type="InterPro" id="IPR027267">
    <property type="entry name" value="AH/BAR_dom_sf"/>
</dbReference>
<name>A0A507FDW7_9FUNG</name>
<keyword evidence="6" id="KW-1185">Reference proteome</keyword>
<evidence type="ECO:0000313" key="5">
    <source>
        <dbReference type="EMBL" id="TPX74443.1"/>
    </source>
</evidence>
<dbReference type="AlphaFoldDB" id="A0A507FDW7"/>
<feature type="compositionally biased region" description="Low complexity" evidence="2">
    <location>
        <begin position="525"/>
        <end position="536"/>
    </location>
</feature>
<feature type="region of interest" description="Disordered" evidence="2">
    <location>
        <begin position="475"/>
        <end position="506"/>
    </location>
</feature>
<feature type="region of interest" description="Disordered" evidence="2">
    <location>
        <begin position="1"/>
        <end position="45"/>
    </location>
</feature>
<evidence type="ECO:0008006" key="7">
    <source>
        <dbReference type="Google" id="ProtNLM"/>
    </source>
</evidence>
<evidence type="ECO:0000259" key="4">
    <source>
        <dbReference type="Pfam" id="PF20400"/>
    </source>
</evidence>
<dbReference type="Pfam" id="PF20399">
    <property type="entry name" value="PH_20"/>
    <property type="match status" value="1"/>
</dbReference>
<feature type="domain" description="SLM1/RGC1-like BAR-like" evidence="4">
    <location>
        <begin position="137"/>
        <end position="320"/>
    </location>
</feature>
<dbReference type="InterPro" id="IPR046869">
    <property type="entry name" value="SLM1/RGC1-like_PH"/>
</dbReference>
<evidence type="ECO:0000313" key="6">
    <source>
        <dbReference type="Proteomes" id="UP000320333"/>
    </source>
</evidence>
<dbReference type="Gene3D" id="2.30.29.30">
    <property type="entry name" value="Pleckstrin-homology domain (PH domain)/Phosphotyrosine-binding domain (PTB)"/>
    <property type="match status" value="1"/>
</dbReference>
<dbReference type="Gene3D" id="1.20.1270.60">
    <property type="entry name" value="Arfaptin homology (AH) domain/BAR domain"/>
    <property type="match status" value="1"/>
</dbReference>
<evidence type="ECO:0000256" key="2">
    <source>
        <dbReference type="SAM" id="MobiDB-lite"/>
    </source>
</evidence>
<dbReference type="InterPro" id="IPR046868">
    <property type="entry name" value="BAR_4"/>
</dbReference>
<proteinExistence type="predicted"/>
<organism evidence="5 6">
    <name type="scientific">Chytriomyces confervae</name>
    <dbReference type="NCBI Taxonomy" id="246404"/>
    <lineage>
        <taxon>Eukaryota</taxon>
        <taxon>Fungi</taxon>
        <taxon>Fungi incertae sedis</taxon>
        <taxon>Chytridiomycota</taxon>
        <taxon>Chytridiomycota incertae sedis</taxon>
        <taxon>Chytridiomycetes</taxon>
        <taxon>Chytridiales</taxon>
        <taxon>Chytriomycetaceae</taxon>
        <taxon>Chytriomyces</taxon>
    </lineage>
</organism>
<dbReference type="PANTHER" id="PTHR31941:SF1">
    <property type="entry name" value="CYTOSKELETAL SIGNALING PROTEIN SLM1"/>
    <property type="match status" value="1"/>
</dbReference>
<dbReference type="SUPFAM" id="SSF103657">
    <property type="entry name" value="BAR/IMD domain-like"/>
    <property type="match status" value="1"/>
</dbReference>
<dbReference type="InterPro" id="IPR011993">
    <property type="entry name" value="PH-like_dom_sf"/>
</dbReference>
<comment type="caution">
    <text evidence="5">The sequence shown here is derived from an EMBL/GenBank/DDBJ whole genome shotgun (WGS) entry which is preliminary data.</text>
</comment>
<dbReference type="Pfam" id="PF20400">
    <property type="entry name" value="BAR_4"/>
    <property type="match status" value="1"/>
</dbReference>
<feature type="region of interest" description="Disordered" evidence="2">
    <location>
        <begin position="579"/>
        <end position="620"/>
    </location>
</feature>
<protein>
    <recommendedName>
        <fullName evidence="7">PH domain-containing protein</fullName>
    </recommendedName>
</protein>
<feature type="domain" description="SLM1/RGC1-like PH" evidence="3">
    <location>
        <begin position="345"/>
        <end position="441"/>
    </location>
</feature>
<dbReference type="EMBL" id="QEAP01000125">
    <property type="protein sequence ID" value="TPX74443.1"/>
    <property type="molecule type" value="Genomic_DNA"/>
</dbReference>
<sequence>MTSERRSVTEALPPTAAALAAGTPTDASKAKQQQQQQQQRTKLTKKDLFAKHMGIDPTRVGLIPVSPTNIYLDRLKGWAELIKRLISYFENTLAEEKRVSASLGQSVKSFATPILLRNEPVFESDETFQRFIKDIIETQNRRASEHSAAASSIEAETLPNLRDLLKEVLDKAMDTNREWTDLDKLLASNRETYVKLTKNLRLSIERQRILLGGDPDSPLNKAKLANIGKDIPRDPWQANLAIQRFIYTLRESFPKTLESLVNQQSRMLVFEKVVIQLLKPTLTSYFSRRSNKSSDALSSLLQSLDNLDPDKDWELFLARNKAVLVEPDAIEKGFAAAVVAKEVKYEGQEHSRCGFVKEGTLQRNIPGILRSKGYKAGHYVLTVSGFLHGFSEEKKETVVEVGSRVDAGHFALGEPDFSVYLPESIITLGEGKEGKEFSIKGSGGLFGSDKLTVKAKSDDNTVFWHDLITSLAVTPAPINEPSPRSSFSSEGASPLSPTANPTLTNSETNLMFESGEEYTEFATGSSSEQLELQSSQPNMYEEEEESEDDMHPSIANALRGRAPPADLLALRASMTGASTPDLAATTSTGAPPPVMDAWANFKQPPTDLGNGWDDVNPTWG</sequence>
<gene>
    <name evidence="5" type="ORF">CcCBS67573_g04287</name>
</gene>
<accession>A0A507FDW7</accession>
<dbReference type="OrthoDB" id="5598057at2759"/>
<dbReference type="Proteomes" id="UP000320333">
    <property type="component" value="Unassembled WGS sequence"/>
</dbReference>
<evidence type="ECO:0000256" key="1">
    <source>
        <dbReference type="ARBA" id="ARBA00022553"/>
    </source>
</evidence>
<feature type="compositionally biased region" description="Polar residues" evidence="2">
    <location>
        <begin position="482"/>
        <end position="506"/>
    </location>
</feature>
<evidence type="ECO:0000259" key="3">
    <source>
        <dbReference type="Pfam" id="PF20399"/>
    </source>
</evidence>
<dbReference type="PANTHER" id="PTHR31941">
    <property type="entry name" value="CYTOSKELETAL SIGNALING PROTEIN SLM1"/>
    <property type="match status" value="1"/>
</dbReference>
<dbReference type="STRING" id="246404.A0A507FDW7"/>
<feature type="compositionally biased region" description="Low complexity" evidence="2">
    <location>
        <begin position="11"/>
        <end position="39"/>
    </location>
</feature>
<reference evidence="5 6" key="1">
    <citation type="journal article" date="2019" name="Sci. Rep.">
        <title>Comparative genomics of chytrid fungi reveal insights into the obligate biotrophic and pathogenic lifestyle of Synchytrium endobioticum.</title>
        <authorList>
            <person name="van de Vossenberg B.T.L.H."/>
            <person name="Warris S."/>
            <person name="Nguyen H.D.T."/>
            <person name="van Gent-Pelzer M.P.E."/>
            <person name="Joly D.L."/>
            <person name="van de Geest H.C."/>
            <person name="Bonants P.J.M."/>
            <person name="Smith D.S."/>
            <person name="Levesque C.A."/>
            <person name="van der Lee T.A.J."/>
        </authorList>
    </citation>
    <scope>NUCLEOTIDE SEQUENCE [LARGE SCALE GENOMIC DNA]</scope>
    <source>
        <strain evidence="5 6">CBS 675.73</strain>
    </source>
</reference>
<keyword evidence="1" id="KW-0597">Phosphoprotein</keyword>
<feature type="region of interest" description="Disordered" evidence="2">
    <location>
        <begin position="518"/>
        <end position="548"/>
    </location>
</feature>